<feature type="transmembrane region" description="Helical" evidence="12">
    <location>
        <begin position="6"/>
        <end position="22"/>
    </location>
</feature>
<sequence length="257" mass="28648">MDILLILPPFLIALVSIFYIHFTNQKATRLKKLQNEFTAMMIHELRSPLSVIRSSADMILKEKDRLGEEKVSLMIKQIEDSSSNLLSIVNDLLDVAKIEASKIELFKHPVNLNELLESVMEGYSLLAKEKGLTAVVELDPTISYVSCDPEQLKHVLSNLLSNAVKYTAKGHICLRSKQSHGFVQIEVCDTGVGITPKMRQQIFKKFVQARELPVSREHGTGLGLVIAKGIVEAHGGKIWVEDNLPSGSKFIFTIPLS</sequence>
<evidence type="ECO:0000256" key="6">
    <source>
        <dbReference type="ARBA" id="ARBA00022679"/>
    </source>
</evidence>
<keyword evidence="5" id="KW-0597">Phosphoprotein</keyword>
<dbReference type="Gene3D" id="3.30.565.10">
    <property type="entry name" value="Histidine kinase-like ATPase, C-terminal domain"/>
    <property type="match status" value="1"/>
</dbReference>
<dbReference type="PANTHER" id="PTHR43711:SF31">
    <property type="entry name" value="HISTIDINE KINASE"/>
    <property type="match status" value="1"/>
</dbReference>
<dbReference type="CDD" id="cd16922">
    <property type="entry name" value="HATPase_EvgS-ArcB-TorS-like"/>
    <property type="match status" value="1"/>
</dbReference>
<gene>
    <name evidence="14" type="ORF">KDA10_00970</name>
</gene>
<dbReference type="CDD" id="cd00082">
    <property type="entry name" value="HisKA"/>
    <property type="match status" value="1"/>
</dbReference>
<keyword evidence="9" id="KW-0067">ATP-binding</keyword>
<evidence type="ECO:0000256" key="2">
    <source>
        <dbReference type="ARBA" id="ARBA00004236"/>
    </source>
</evidence>
<dbReference type="PRINTS" id="PR00344">
    <property type="entry name" value="BCTRLSENSOR"/>
</dbReference>
<organism evidence="14 15">
    <name type="scientific">candidate division WWE3 bacterium</name>
    <dbReference type="NCBI Taxonomy" id="2053526"/>
    <lineage>
        <taxon>Bacteria</taxon>
        <taxon>Katanobacteria</taxon>
    </lineage>
</organism>
<comment type="catalytic activity">
    <reaction evidence="1">
        <text>ATP + protein L-histidine = ADP + protein N-phospho-L-histidine.</text>
        <dbReference type="EC" id="2.7.13.3"/>
    </reaction>
</comment>
<evidence type="ECO:0000256" key="5">
    <source>
        <dbReference type="ARBA" id="ARBA00022553"/>
    </source>
</evidence>
<evidence type="ECO:0000313" key="15">
    <source>
        <dbReference type="Proteomes" id="UP000714817"/>
    </source>
</evidence>
<reference evidence="14" key="2">
    <citation type="journal article" date="2021" name="Microbiome">
        <title>Successional dynamics and alternative stable states in a saline activated sludge microbial community over 9 years.</title>
        <authorList>
            <person name="Wang Y."/>
            <person name="Ye J."/>
            <person name="Ju F."/>
            <person name="Liu L."/>
            <person name="Boyd J.A."/>
            <person name="Deng Y."/>
            <person name="Parks D.H."/>
            <person name="Jiang X."/>
            <person name="Yin X."/>
            <person name="Woodcroft B.J."/>
            <person name="Tyson G.W."/>
            <person name="Hugenholtz P."/>
            <person name="Polz M.F."/>
            <person name="Zhang T."/>
        </authorList>
    </citation>
    <scope>NUCLEOTIDE SEQUENCE</scope>
    <source>
        <strain evidence="14">HKST-UBA80</strain>
    </source>
</reference>
<dbReference type="GO" id="GO:0005886">
    <property type="term" value="C:plasma membrane"/>
    <property type="evidence" value="ECO:0007669"/>
    <property type="project" value="UniProtKB-SubCell"/>
</dbReference>
<keyword evidence="11 12" id="KW-0472">Membrane</keyword>
<dbReference type="PROSITE" id="PS50109">
    <property type="entry name" value="HIS_KIN"/>
    <property type="match status" value="1"/>
</dbReference>
<comment type="subcellular location">
    <subcellularLocation>
        <location evidence="2">Cell membrane</location>
    </subcellularLocation>
</comment>
<dbReference type="Gene3D" id="1.10.287.130">
    <property type="match status" value="1"/>
</dbReference>
<evidence type="ECO:0000256" key="11">
    <source>
        <dbReference type="ARBA" id="ARBA00023136"/>
    </source>
</evidence>
<evidence type="ECO:0000256" key="8">
    <source>
        <dbReference type="ARBA" id="ARBA00022777"/>
    </source>
</evidence>
<dbReference type="InterPro" id="IPR036097">
    <property type="entry name" value="HisK_dim/P_sf"/>
</dbReference>
<dbReference type="SUPFAM" id="SSF55874">
    <property type="entry name" value="ATPase domain of HSP90 chaperone/DNA topoisomerase II/histidine kinase"/>
    <property type="match status" value="1"/>
</dbReference>
<dbReference type="FunFam" id="3.30.565.10:FF:000023">
    <property type="entry name" value="PAS domain-containing sensor histidine kinase"/>
    <property type="match status" value="1"/>
</dbReference>
<dbReference type="PANTHER" id="PTHR43711">
    <property type="entry name" value="TWO-COMPONENT HISTIDINE KINASE"/>
    <property type="match status" value="1"/>
</dbReference>
<evidence type="ECO:0000313" key="14">
    <source>
        <dbReference type="EMBL" id="MCA9301924.1"/>
    </source>
</evidence>
<keyword evidence="4" id="KW-1003">Cell membrane</keyword>
<comment type="caution">
    <text evidence="14">The sequence shown here is derived from an EMBL/GenBank/DDBJ whole genome shotgun (WGS) entry which is preliminary data.</text>
</comment>
<keyword evidence="12" id="KW-1133">Transmembrane helix</keyword>
<dbReference type="GO" id="GO:0000155">
    <property type="term" value="F:phosphorelay sensor kinase activity"/>
    <property type="evidence" value="ECO:0007669"/>
    <property type="project" value="InterPro"/>
</dbReference>
<dbReference type="SMART" id="SM00388">
    <property type="entry name" value="HisKA"/>
    <property type="match status" value="1"/>
</dbReference>
<protein>
    <recommendedName>
        <fullName evidence="3">histidine kinase</fullName>
        <ecNumber evidence="3">2.7.13.3</ecNumber>
    </recommendedName>
</protein>
<keyword evidence="10" id="KW-0902">Two-component regulatory system</keyword>
<dbReference type="InterPro" id="IPR050736">
    <property type="entry name" value="Sensor_HK_Regulatory"/>
</dbReference>
<dbReference type="InterPro" id="IPR005467">
    <property type="entry name" value="His_kinase_dom"/>
</dbReference>
<evidence type="ECO:0000256" key="10">
    <source>
        <dbReference type="ARBA" id="ARBA00023012"/>
    </source>
</evidence>
<keyword evidence="6" id="KW-0808">Transferase</keyword>
<evidence type="ECO:0000256" key="7">
    <source>
        <dbReference type="ARBA" id="ARBA00022741"/>
    </source>
</evidence>
<evidence type="ECO:0000256" key="1">
    <source>
        <dbReference type="ARBA" id="ARBA00000085"/>
    </source>
</evidence>
<dbReference type="Pfam" id="PF02518">
    <property type="entry name" value="HATPase_c"/>
    <property type="match status" value="1"/>
</dbReference>
<dbReference type="Proteomes" id="UP000714817">
    <property type="component" value="Unassembled WGS sequence"/>
</dbReference>
<feature type="domain" description="Histidine kinase" evidence="13">
    <location>
        <begin position="40"/>
        <end position="257"/>
    </location>
</feature>
<evidence type="ECO:0000256" key="9">
    <source>
        <dbReference type="ARBA" id="ARBA00022840"/>
    </source>
</evidence>
<keyword evidence="7" id="KW-0547">Nucleotide-binding</keyword>
<dbReference type="InterPro" id="IPR003661">
    <property type="entry name" value="HisK_dim/P_dom"/>
</dbReference>
<evidence type="ECO:0000256" key="3">
    <source>
        <dbReference type="ARBA" id="ARBA00012438"/>
    </source>
</evidence>
<dbReference type="InterPro" id="IPR036890">
    <property type="entry name" value="HATPase_C_sf"/>
</dbReference>
<dbReference type="Pfam" id="PF00512">
    <property type="entry name" value="HisKA"/>
    <property type="match status" value="1"/>
</dbReference>
<dbReference type="SMART" id="SM00387">
    <property type="entry name" value="HATPase_c"/>
    <property type="match status" value="1"/>
</dbReference>
<dbReference type="InterPro" id="IPR003594">
    <property type="entry name" value="HATPase_dom"/>
</dbReference>
<name>A0A955IVZ4_UNCKA</name>
<keyword evidence="8 14" id="KW-0418">Kinase</keyword>
<dbReference type="SUPFAM" id="SSF47384">
    <property type="entry name" value="Homodimeric domain of signal transducing histidine kinase"/>
    <property type="match status" value="1"/>
</dbReference>
<dbReference type="InterPro" id="IPR004358">
    <property type="entry name" value="Sig_transdc_His_kin-like_C"/>
</dbReference>
<accession>A0A955IVZ4</accession>
<dbReference type="GO" id="GO:0005524">
    <property type="term" value="F:ATP binding"/>
    <property type="evidence" value="ECO:0007669"/>
    <property type="project" value="UniProtKB-KW"/>
</dbReference>
<dbReference type="EMBL" id="JAGQNY010000003">
    <property type="protein sequence ID" value="MCA9301924.1"/>
    <property type="molecule type" value="Genomic_DNA"/>
</dbReference>
<evidence type="ECO:0000256" key="12">
    <source>
        <dbReference type="SAM" id="Phobius"/>
    </source>
</evidence>
<keyword evidence="12" id="KW-0812">Transmembrane</keyword>
<proteinExistence type="predicted"/>
<evidence type="ECO:0000256" key="4">
    <source>
        <dbReference type="ARBA" id="ARBA00022475"/>
    </source>
</evidence>
<dbReference type="EC" id="2.7.13.3" evidence="3"/>
<evidence type="ECO:0000259" key="13">
    <source>
        <dbReference type="PROSITE" id="PS50109"/>
    </source>
</evidence>
<reference evidence="14" key="1">
    <citation type="submission" date="2020-04" db="EMBL/GenBank/DDBJ databases">
        <authorList>
            <person name="Zhang T."/>
        </authorList>
    </citation>
    <scope>NUCLEOTIDE SEQUENCE</scope>
    <source>
        <strain evidence="14">HKST-UBA80</strain>
    </source>
</reference>
<dbReference type="AlphaFoldDB" id="A0A955IVZ4"/>